<reference evidence="2 3" key="1">
    <citation type="submission" date="2021-01" db="EMBL/GenBank/DDBJ databases">
        <title>Sequencing the genomes of 1000 actinobacteria strains.</title>
        <authorList>
            <person name="Klenk H.-P."/>
        </authorList>
    </citation>
    <scope>NUCLEOTIDE SEQUENCE [LARGE SCALE GENOMIC DNA]</scope>
    <source>
        <strain evidence="2 3">DSM 13057</strain>
    </source>
</reference>
<name>A0ABS2L8E5_9MICO</name>
<gene>
    <name evidence="2" type="ORF">JOE66_003000</name>
</gene>
<evidence type="ECO:0000313" key="3">
    <source>
        <dbReference type="Proteomes" id="UP000776164"/>
    </source>
</evidence>
<dbReference type="RefSeq" id="WP_205110740.1">
    <property type="nucleotide sequence ID" value="NZ_BAAAHT010000014.1"/>
</dbReference>
<dbReference type="InterPro" id="IPR049790">
    <property type="entry name" value="Rv3655c/TadE"/>
</dbReference>
<keyword evidence="1" id="KW-0812">Transmembrane</keyword>
<feature type="transmembrane region" description="Helical" evidence="1">
    <location>
        <begin position="20"/>
        <end position="38"/>
    </location>
</feature>
<keyword evidence="1" id="KW-0472">Membrane</keyword>
<evidence type="ECO:0000313" key="2">
    <source>
        <dbReference type="EMBL" id="MBM7473366.1"/>
    </source>
</evidence>
<proteinExistence type="predicted"/>
<dbReference type="EMBL" id="JAFBBU010000001">
    <property type="protein sequence ID" value="MBM7473366.1"/>
    <property type="molecule type" value="Genomic_DNA"/>
</dbReference>
<organism evidence="2 3">
    <name type="scientific">Subtercola frigoramans</name>
    <dbReference type="NCBI Taxonomy" id="120298"/>
    <lineage>
        <taxon>Bacteria</taxon>
        <taxon>Bacillati</taxon>
        <taxon>Actinomycetota</taxon>
        <taxon>Actinomycetes</taxon>
        <taxon>Micrococcales</taxon>
        <taxon>Microbacteriaceae</taxon>
        <taxon>Subtercola</taxon>
    </lineage>
</organism>
<comment type="caution">
    <text evidence="2">The sequence shown here is derived from an EMBL/GenBank/DDBJ whole genome shotgun (WGS) entry which is preliminary data.</text>
</comment>
<protein>
    <recommendedName>
        <fullName evidence="4">Pilus assembly protein TadE</fullName>
    </recommendedName>
</protein>
<evidence type="ECO:0008006" key="4">
    <source>
        <dbReference type="Google" id="ProtNLM"/>
    </source>
</evidence>
<keyword evidence="1" id="KW-1133">Transmembrane helix</keyword>
<keyword evidence="3" id="KW-1185">Reference proteome</keyword>
<evidence type="ECO:0000256" key="1">
    <source>
        <dbReference type="SAM" id="Phobius"/>
    </source>
</evidence>
<sequence>MCRSLQAALGRDEGTVTAEFALTLPAAILVLALALGALQAGSLRLRLVDAASIAARSLGRDESPAAAEARVTELVGAHSLLTNTEGDFICATVSAPVVLGETELGFEVGARSCAMSGGR</sequence>
<dbReference type="Proteomes" id="UP000776164">
    <property type="component" value="Unassembled WGS sequence"/>
</dbReference>
<dbReference type="NCBIfam" id="NF041390">
    <property type="entry name" value="TadE_Rv3655c"/>
    <property type="match status" value="1"/>
</dbReference>
<accession>A0ABS2L8E5</accession>